<dbReference type="Proteomes" id="UP001178507">
    <property type="component" value="Unassembled WGS sequence"/>
</dbReference>
<proteinExistence type="predicted"/>
<keyword evidence="3" id="KW-1185">Reference proteome</keyword>
<evidence type="ECO:0000256" key="1">
    <source>
        <dbReference type="SAM" id="MobiDB-lite"/>
    </source>
</evidence>
<evidence type="ECO:0000313" key="2">
    <source>
        <dbReference type="EMBL" id="CAJ1394646.1"/>
    </source>
</evidence>
<evidence type="ECO:0000313" key="3">
    <source>
        <dbReference type="Proteomes" id="UP001178507"/>
    </source>
</evidence>
<dbReference type="EMBL" id="CAUJNA010002902">
    <property type="protein sequence ID" value="CAJ1394646.1"/>
    <property type="molecule type" value="Genomic_DNA"/>
</dbReference>
<protein>
    <submittedName>
        <fullName evidence="2">Uncharacterized protein</fullName>
    </submittedName>
</protein>
<organism evidence="2 3">
    <name type="scientific">Effrenium voratum</name>
    <dbReference type="NCBI Taxonomy" id="2562239"/>
    <lineage>
        <taxon>Eukaryota</taxon>
        <taxon>Sar</taxon>
        <taxon>Alveolata</taxon>
        <taxon>Dinophyceae</taxon>
        <taxon>Suessiales</taxon>
        <taxon>Symbiodiniaceae</taxon>
        <taxon>Effrenium</taxon>
    </lineage>
</organism>
<gene>
    <name evidence="2" type="ORF">EVOR1521_LOCUS19257</name>
</gene>
<sequence>MFSDMWSNFAEGLGCRNPKVNANDEVSFASSPALDELDPEEDKWSDEELLKCFEQEAVRIKASLTDIHFEDLATSLSTRWLKRIVKDDGDEKRRGRHLRALLRSRALDILLSTLTRSEVGRQAIYVASSIDPERESIECAHISPAVPLRLLLSRASDVPGALMGSMLVLLSVVGRQDAKAAALSQSQDLHWVLLLLSAAMVDSSEVPVRMSQRNVQVVEESMAKVVEWWKATVQPLGDASTRFTPGDAVWAEWPRNGRWFRGEVQQMTDEDHIFIKWLERPSNVKGGHEDDYIVSVVGEAFNFNESTAVLRIAVLPANVARPQPIPDLEEEGWSQLMDAAENLTAKFHELRTLFEDLGKDNPAELQKMSEFEKKKSAEAVKTLTATADSIARLRSDFDQRAQASNGSVPFLSEALVIARSPLSAAFDFRPGDGRLPRAAPEKAGPGGRKLPGCGEAPRSAARGAAERPAFRRLWRGCALPGAGLRLGAEYQEHHHQRYEAGGPVLERSRPVRR</sequence>
<name>A0AA36IW11_9DINO</name>
<dbReference type="Gene3D" id="2.30.30.140">
    <property type="match status" value="1"/>
</dbReference>
<accession>A0AA36IW11</accession>
<comment type="caution">
    <text evidence="2">The sequence shown here is derived from an EMBL/GenBank/DDBJ whole genome shotgun (WGS) entry which is preliminary data.</text>
</comment>
<reference evidence="2" key="1">
    <citation type="submission" date="2023-08" db="EMBL/GenBank/DDBJ databases">
        <authorList>
            <person name="Chen Y."/>
            <person name="Shah S."/>
            <person name="Dougan E. K."/>
            <person name="Thang M."/>
            <person name="Chan C."/>
        </authorList>
    </citation>
    <scope>NUCLEOTIDE SEQUENCE</scope>
</reference>
<feature type="region of interest" description="Disordered" evidence="1">
    <location>
        <begin position="432"/>
        <end position="464"/>
    </location>
</feature>
<dbReference type="AlphaFoldDB" id="A0AA36IW11"/>